<organism evidence="1 2">
    <name type="scientific">Linderina macrospora</name>
    <dbReference type="NCBI Taxonomy" id="4868"/>
    <lineage>
        <taxon>Eukaryota</taxon>
        <taxon>Fungi</taxon>
        <taxon>Fungi incertae sedis</taxon>
        <taxon>Zoopagomycota</taxon>
        <taxon>Kickxellomycotina</taxon>
        <taxon>Kickxellomycetes</taxon>
        <taxon>Kickxellales</taxon>
        <taxon>Kickxellaceae</taxon>
        <taxon>Linderina</taxon>
    </lineage>
</organism>
<protein>
    <submittedName>
        <fullName evidence="1">Uncharacterized protein</fullName>
    </submittedName>
</protein>
<accession>A0ACC1J5H1</accession>
<sequence>MRLLTTILAQLMLLVILVACDQQTLSQSTPATKDSTIMRSTVSCAGCPNNNCYECTLGHDQTLVANTGGLAYIRALIGFTLPYDGSLVKSCQIQIPAFTKPLQADTTVLIWQAVSSNWNEDTVTANNAPDAGGQVASVTVPANNNLGPVDITPACRNATSGQLSIYIGTQFNRIEFWSKDSGNPAILHVDRFVKKNQD</sequence>
<comment type="caution">
    <text evidence="1">The sequence shown here is derived from an EMBL/GenBank/DDBJ whole genome shotgun (WGS) entry which is preliminary data.</text>
</comment>
<reference evidence="1" key="1">
    <citation type="submission" date="2022-07" db="EMBL/GenBank/DDBJ databases">
        <title>Phylogenomic reconstructions and comparative analyses of Kickxellomycotina fungi.</title>
        <authorList>
            <person name="Reynolds N.K."/>
            <person name="Stajich J.E."/>
            <person name="Barry K."/>
            <person name="Grigoriev I.V."/>
            <person name="Crous P."/>
            <person name="Smith M.E."/>
        </authorList>
    </citation>
    <scope>NUCLEOTIDE SEQUENCE</scope>
    <source>
        <strain evidence="1">NRRL 5244</strain>
    </source>
</reference>
<dbReference type="Proteomes" id="UP001150603">
    <property type="component" value="Unassembled WGS sequence"/>
</dbReference>
<dbReference type="EMBL" id="JANBPW010003209">
    <property type="protein sequence ID" value="KAJ1938336.1"/>
    <property type="molecule type" value="Genomic_DNA"/>
</dbReference>
<keyword evidence="2" id="KW-1185">Reference proteome</keyword>
<gene>
    <name evidence="1" type="ORF">FBU59_004469</name>
</gene>
<proteinExistence type="predicted"/>
<evidence type="ECO:0000313" key="1">
    <source>
        <dbReference type="EMBL" id="KAJ1938336.1"/>
    </source>
</evidence>
<name>A0ACC1J5H1_9FUNG</name>
<evidence type="ECO:0000313" key="2">
    <source>
        <dbReference type="Proteomes" id="UP001150603"/>
    </source>
</evidence>